<gene>
    <name evidence="2" type="primary">25493313</name>
    <name evidence="1" type="ordered locus">MTR_4g094350</name>
</gene>
<dbReference type="EMBL" id="CM001220">
    <property type="protein sequence ID" value="KEH31274.1"/>
    <property type="molecule type" value="Genomic_DNA"/>
</dbReference>
<reference evidence="1 3" key="2">
    <citation type="journal article" date="2014" name="BMC Genomics">
        <title>An improved genome release (version Mt4.0) for the model legume Medicago truncatula.</title>
        <authorList>
            <person name="Tang H."/>
            <person name="Krishnakumar V."/>
            <person name="Bidwell S."/>
            <person name="Rosen B."/>
            <person name="Chan A."/>
            <person name="Zhou S."/>
            <person name="Gentzbittel L."/>
            <person name="Childs K.L."/>
            <person name="Yandell M."/>
            <person name="Gundlach H."/>
            <person name="Mayer K.F."/>
            <person name="Schwartz D.C."/>
            <person name="Town C.D."/>
        </authorList>
    </citation>
    <scope>GENOME REANNOTATION</scope>
    <source>
        <strain evidence="1">A17</strain>
        <strain evidence="2 3">cv. Jemalong A17</strain>
    </source>
</reference>
<accession>A0A072UN94</accession>
<reference evidence="2" key="3">
    <citation type="submission" date="2015-04" db="UniProtKB">
        <authorList>
            <consortium name="EnsemblPlants"/>
        </authorList>
    </citation>
    <scope>IDENTIFICATION</scope>
    <source>
        <strain evidence="2">cv. Jemalong A17</strain>
    </source>
</reference>
<dbReference type="EnsemblPlants" id="KEH31274">
    <property type="protein sequence ID" value="KEH31274"/>
    <property type="gene ID" value="MTR_4g094350"/>
</dbReference>
<organism evidence="1 3">
    <name type="scientific">Medicago truncatula</name>
    <name type="common">Barrel medic</name>
    <name type="synonym">Medicago tribuloides</name>
    <dbReference type="NCBI Taxonomy" id="3880"/>
    <lineage>
        <taxon>Eukaryota</taxon>
        <taxon>Viridiplantae</taxon>
        <taxon>Streptophyta</taxon>
        <taxon>Embryophyta</taxon>
        <taxon>Tracheophyta</taxon>
        <taxon>Spermatophyta</taxon>
        <taxon>Magnoliopsida</taxon>
        <taxon>eudicotyledons</taxon>
        <taxon>Gunneridae</taxon>
        <taxon>Pentapetalae</taxon>
        <taxon>rosids</taxon>
        <taxon>fabids</taxon>
        <taxon>Fabales</taxon>
        <taxon>Fabaceae</taxon>
        <taxon>Papilionoideae</taxon>
        <taxon>50 kb inversion clade</taxon>
        <taxon>NPAAA clade</taxon>
        <taxon>Hologalegina</taxon>
        <taxon>IRL clade</taxon>
        <taxon>Trifolieae</taxon>
        <taxon>Medicago</taxon>
    </lineage>
</organism>
<evidence type="ECO:0000313" key="1">
    <source>
        <dbReference type="EMBL" id="KEH31274.1"/>
    </source>
</evidence>
<dbReference type="HOGENOM" id="CLU_3053396_0_0_1"/>
<proteinExistence type="predicted"/>
<evidence type="ECO:0000313" key="3">
    <source>
        <dbReference type="Proteomes" id="UP000002051"/>
    </source>
</evidence>
<dbReference type="Proteomes" id="UP000002051">
    <property type="component" value="Chromosome 4"/>
</dbReference>
<evidence type="ECO:0000313" key="2">
    <source>
        <dbReference type="EnsemblPlants" id="KEH31274"/>
    </source>
</evidence>
<sequence length="54" mass="6297">MEAWLQYQTSHGSLFGNCSLWNNYYCYCLVHKDERPSFCLCFLSSSTPTCVCRC</sequence>
<keyword evidence="3" id="KW-1185">Reference proteome</keyword>
<name>A0A072UN94_MEDTR</name>
<reference evidence="1 3" key="1">
    <citation type="journal article" date="2011" name="Nature">
        <title>The Medicago genome provides insight into the evolution of rhizobial symbioses.</title>
        <authorList>
            <person name="Young N.D."/>
            <person name="Debelle F."/>
            <person name="Oldroyd G.E."/>
            <person name="Geurts R."/>
            <person name="Cannon S.B."/>
            <person name="Udvardi M.K."/>
            <person name="Benedito V.A."/>
            <person name="Mayer K.F."/>
            <person name="Gouzy J."/>
            <person name="Schoof H."/>
            <person name="Van de Peer Y."/>
            <person name="Proost S."/>
            <person name="Cook D.R."/>
            <person name="Meyers B.C."/>
            <person name="Spannagl M."/>
            <person name="Cheung F."/>
            <person name="De Mita S."/>
            <person name="Krishnakumar V."/>
            <person name="Gundlach H."/>
            <person name="Zhou S."/>
            <person name="Mudge J."/>
            <person name="Bharti A.K."/>
            <person name="Murray J.D."/>
            <person name="Naoumkina M.A."/>
            <person name="Rosen B."/>
            <person name="Silverstein K.A."/>
            <person name="Tang H."/>
            <person name="Rombauts S."/>
            <person name="Zhao P.X."/>
            <person name="Zhou P."/>
            <person name="Barbe V."/>
            <person name="Bardou P."/>
            <person name="Bechner M."/>
            <person name="Bellec A."/>
            <person name="Berger A."/>
            <person name="Berges H."/>
            <person name="Bidwell S."/>
            <person name="Bisseling T."/>
            <person name="Choisne N."/>
            <person name="Couloux A."/>
            <person name="Denny R."/>
            <person name="Deshpande S."/>
            <person name="Dai X."/>
            <person name="Doyle J.J."/>
            <person name="Dudez A.M."/>
            <person name="Farmer A.D."/>
            <person name="Fouteau S."/>
            <person name="Franken C."/>
            <person name="Gibelin C."/>
            <person name="Gish J."/>
            <person name="Goldstein S."/>
            <person name="Gonzalez A.J."/>
            <person name="Green P.J."/>
            <person name="Hallab A."/>
            <person name="Hartog M."/>
            <person name="Hua A."/>
            <person name="Humphray S.J."/>
            <person name="Jeong D.H."/>
            <person name="Jing Y."/>
            <person name="Jocker A."/>
            <person name="Kenton S.M."/>
            <person name="Kim D.J."/>
            <person name="Klee K."/>
            <person name="Lai H."/>
            <person name="Lang C."/>
            <person name="Lin S."/>
            <person name="Macmil S.L."/>
            <person name="Magdelenat G."/>
            <person name="Matthews L."/>
            <person name="McCorrison J."/>
            <person name="Monaghan E.L."/>
            <person name="Mun J.H."/>
            <person name="Najar F.Z."/>
            <person name="Nicholson C."/>
            <person name="Noirot C."/>
            <person name="O'Bleness M."/>
            <person name="Paule C.R."/>
            <person name="Poulain J."/>
            <person name="Prion F."/>
            <person name="Qin B."/>
            <person name="Qu C."/>
            <person name="Retzel E.F."/>
            <person name="Riddle C."/>
            <person name="Sallet E."/>
            <person name="Samain S."/>
            <person name="Samson N."/>
            <person name="Sanders I."/>
            <person name="Saurat O."/>
            <person name="Scarpelli C."/>
            <person name="Schiex T."/>
            <person name="Segurens B."/>
            <person name="Severin A.J."/>
            <person name="Sherrier D.J."/>
            <person name="Shi R."/>
            <person name="Sims S."/>
            <person name="Singer S.R."/>
            <person name="Sinharoy S."/>
            <person name="Sterck L."/>
            <person name="Viollet A."/>
            <person name="Wang B.B."/>
            <person name="Wang K."/>
            <person name="Wang M."/>
            <person name="Wang X."/>
            <person name="Warfsmann J."/>
            <person name="Weissenbach J."/>
            <person name="White D.D."/>
            <person name="White J.D."/>
            <person name="Wiley G.B."/>
            <person name="Wincker P."/>
            <person name="Xing Y."/>
            <person name="Yang L."/>
            <person name="Yao Z."/>
            <person name="Ying F."/>
            <person name="Zhai J."/>
            <person name="Zhou L."/>
            <person name="Zuber A."/>
            <person name="Denarie J."/>
            <person name="Dixon R.A."/>
            <person name="May G.D."/>
            <person name="Schwartz D.C."/>
            <person name="Rogers J."/>
            <person name="Quetier F."/>
            <person name="Town C.D."/>
            <person name="Roe B.A."/>
        </authorList>
    </citation>
    <scope>NUCLEOTIDE SEQUENCE [LARGE SCALE GENOMIC DNA]</scope>
    <source>
        <strain evidence="1">A17</strain>
        <strain evidence="2 3">cv. Jemalong A17</strain>
    </source>
</reference>
<dbReference type="AlphaFoldDB" id="A0A072UN94"/>
<protein>
    <submittedName>
        <fullName evidence="1 2">Uncharacterized protein</fullName>
    </submittedName>
</protein>